<accession>A0A8J3UGF0</accession>
<evidence type="ECO:0000256" key="1">
    <source>
        <dbReference type="SAM" id="MobiDB-lite"/>
    </source>
</evidence>
<dbReference type="Proteomes" id="UP000644610">
    <property type="component" value="Unassembled WGS sequence"/>
</dbReference>
<evidence type="ECO:0000313" key="2">
    <source>
        <dbReference type="EMBL" id="GII45114.1"/>
    </source>
</evidence>
<feature type="region of interest" description="Disordered" evidence="1">
    <location>
        <begin position="1"/>
        <end position="24"/>
    </location>
</feature>
<organism evidence="2 3">
    <name type="scientific">Planotetraspora silvatica</name>
    <dbReference type="NCBI Taxonomy" id="234614"/>
    <lineage>
        <taxon>Bacteria</taxon>
        <taxon>Bacillati</taxon>
        <taxon>Actinomycetota</taxon>
        <taxon>Actinomycetes</taxon>
        <taxon>Streptosporangiales</taxon>
        <taxon>Streptosporangiaceae</taxon>
        <taxon>Planotetraspora</taxon>
    </lineage>
</organism>
<name>A0A8J3UGF0_9ACTN</name>
<reference evidence="2" key="1">
    <citation type="submission" date="2021-01" db="EMBL/GenBank/DDBJ databases">
        <title>Whole genome shotgun sequence of Planotetraspora silvatica NBRC 100141.</title>
        <authorList>
            <person name="Komaki H."/>
            <person name="Tamura T."/>
        </authorList>
    </citation>
    <scope>NUCLEOTIDE SEQUENCE</scope>
    <source>
        <strain evidence="2">NBRC 100141</strain>
    </source>
</reference>
<evidence type="ECO:0000313" key="3">
    <source>
        <dbReference type="Proteomes" id="UP000644610"/>
    </source>
</evidence>
<sequence length="61" mass="6264">MSATEADSSRAVNRGSRGRGIGGGLAAPMVADAVTSNQIFDREAFPRADGETPVLLQVTST</sequence>
<proteinExistence type="predicted"/>
<keyword evidence="3" id="KW-1185">Reference proteome</keyword>
<dbReference type="AlphaFoldDB" id="A0A8J3UGF0"/>
<protein>
    <submittedName>
        <fullName evidence="2">Uncharacterized protein</fullName>
    </submittedName>
</protein>
<dbReference type="EMBL" id="BOOQ01000008">
    <property type="protein sequence ID" value="GII45114.1"/>
    <property type="molecule type" value="Genomic_DNA"/>
</dbReference>
<comment type="caution">
    <text evidence="2">The sequence shown here is derived from an EMBL/GenBank/DDBJ whole genome shotgun (WGS) entry which is preliminary data.</text>
</comment>
<gene>
    <name evidence="2" type="ORF">Psi02_15380</name>
</gene>